<organism evidence="2 3">
    <name type="scientific">Lactobacillus amylovorus</name>
    <dbReference type="NCBI Taxonomy" id="1604"/>
    <lineage>
        <taxon>Bacteria</taxon>
        <taxon>Bacillati</taxon>
        <taxon>Bacillota</taxon>
        <taxon>Bacilli</taxon>
        <taxon>Lactobacillales</taxon>
        <taxon>Lactobacillaceae</taxon>
        <taxon>Lactobacillus</taxon>
    </lineage>
</organism>
<accession>A0A9X3W6C0</accession>
<dbReference type="RefSeq" id="WP_271869392.1">
    <property type="nucleotide sequence ID" value="NZ_JAOTGU010000001.1"/>
</dbReference>
<keyword evidence="1" id="KW-1133">Transmembrane helix</keyword>
<sequence length="56" mass="6368">MMSDNIWVKLFFVILYAAMAYFTFTGNMMMGMYLMAEGMLLSALLSLVNSLVKSKK</sequence>
<dbReference type="EMBL" id="JAOTGU010000001">
    <property type="protein sequence ID" value="MDB6261010.1"/>
    <property type="molecule type" value="Genomic_DNA"/>
</dbReference>
<name>A0A9X3W6C0_LACAM</name>
<gene>
    <name evidence="2" type="ORF">ODV15_00135</name>
</gene>
<feature type="transmembrane region" description="Helical" evidence="1">
    <location>
        <begin position="30"/>
        <end position="52"/>
    </location>
</feature>
<feature type="transmembrane region" description="Helical" evidence="1">
    <location>
        <begin position="7"/>
        <end position="24"/>
    </location>
</feature>
<reference evidence="2" key="2">
    <citation type="submission" date="2022-10" db="EMBL/GenBank/DDBJ databases">
        <authorList>
            <person name="Kostovova I."/>
            <person name="Moravkova M."/>
            <person name="Pechar R."/>
        </authorList>
    </citation>
    <scope>NUCLEOTIDE SEQUENCE</scope>
    <source>
        <strain evidence="2">M356A</strain>
    </source>
</reference>
<dbReference type="Proteomes" id="UP001143700">
    <property type="component" value="Unassembled WGS sequence"/>
</dbReference>
<keyword evidence="1" id="KW-0472">Membrane</keyword>
<comment type="caution">
    <text evidence="2">The sequence shown here is derived from an EMBL/GenBank/DDBJ whole genome shotgun (WGS) entry which is preliminary data.</text>
</comment>
<keyword evidence="1" id="KW-0812">Transmembrane</keyword>
<evidence type="ECO:0000256" key="1">
    <source>
        <dbReference type="SAM" id="Phobius"/>
    </source>
</evidence>
<dbReference type="AlphaFoldDB" id="A0A9X3W6C0"/>
<evidence type="ECO:0000313" key="3">
    <source>
        <dbReference type="Proteomes" id="UP001143700"/>
    </source>
</evidence>
<evidence type="ECO:0000313" key="2">
    <source>
        <dbReference type="EMBL" id="MDB6261010.1"/>
    </source>
</evidence>
<protein>
    <submittedName>
        <fullName evidence="2">Uncharacterized protein</fullName>
    </submittedName>
</protein>
<reference evidence="2" key="1">
    <citation type="journal article" date="2022" name="Microorganisms">
        <title>Antibiotic Susceptibility, Resistance Gene Determinants and Corresponding Genomic Regions in Lactobacillus amylovorus Isolates Derived from Wild Boars and Domestic Pigs.</title>
        <authorList>
            <person name="Moravkova M."/>
            <person name="Kostovova I."/>
            <person name="Kavanova K."/>
            <person name="Pechar R."/>
            <person name="Stanek S."/>
            <person name="Brychta A."/>
            <person name="Zeman M."/>
            <person name="Kubasova T."/>
        </authorList>
    </citation>
    <scope>NUCLEOTIDE SEQUENCE</scope>
    <source>
        <strain evidence="2">M356A</strain>
    </source>
</reference>
<proteinExistence type="predicted"/>